<feature type="domain" description="Xylose isomerase-like TIM barrel" evidence="1">
    <location>
        <begin position="22"/>
        <end position="238"/>
    </location>
</feature>
<evidence type="ECO:0000313" key="3">
    <source>
        <dbReference type="Proteomes" id="UP000010796"/>
    </source>
</evidence>
<dbReference type="InterPro" id="IPR036237">
    <property type="entry name" value="Xyl_isomerase-like_sf"/>
</dbReference>
<dbReference type="Gene3D" id="3.20.20.150">
    <property type="entry name" value="Divalent-metal-dependent TIM barrel enzymes"/>
    <property type="match status" value="1"/>
</dbReference>
<dbReference type="InterPro" id="IPR013022">
    <property type="entry name" value="Xyl_isomerase-like_TIM-brl"/>
</dbReference>
<dbReference type="EMBL" id="CP003346">
    <property type="protein sequence ID" value="AGA80676.1"/>
    <property type="molecule type" value="Genomic_DNA"/>
</dbReference>
<dbReference type="PANTHER" id="PTHR12110">
    <property type="entry name" value="HYDROXYPYRUVATE ISOMERASE"/>
    <property type="match status" value="1"/>
</dbReference>
<dbReference type="eggNOG" id="COG1082">
    <property type="taxonomic scope" value="Bacteria"/>
</dbReference>
<dbReference type="STRING" id="926556.Echvi_4502"/>
<dbReference type="KEGG" id="evi:Echvi_4502"/>
<accession>L0G6P9</accession>
<dbReference type="HOGENOM" id="CLU_050006_8_1_10"/>
<protein>
    <submittedName>
        <fullName evidence="2">Sugar phosphate isomerase/epimerase</fullName>
    </submittedName>
</protein>
<dbReference type="GO" id="GO:0016853">
    <property type="term" value="F:isomerase activity"/>
    <property type="evidence" value="ECO:0007669"/>
    <property type="project" value="UniProtKB-KW"/>
</dbReference>
<name>L0G6P9_ECHVK</name>
<dbReference type="InterPro" id="IPR050312">
    <property type="entry name" value="IolE/XylAMocC-like"/>
</dbReference>
<keyword evidence="2" id="KW-0413">Isomerase</keyword>
<sequence>MKKAKIAVITWTYGIDDLETLFAKIKETGFEAVQFSGNYRVHRANDVVATAQKYDIEILSYDPMSFKPFDDEKLTLKDAVKHYSDVIEYAKAIGAPMATLQGLSYWTKEISDYEKAIQFIIEAVRQLDKVAQNLNITLTYEACNQYEIPWVQTADELLRIHSESNAKKLLLVLDSFHMNICETDMLSPLRKIGKLLHSYHVSDSGRSGIGSGHIDYVAQYKVLQEIGFDGYVFFEFVLPEIRPYKLPMNEKQMEKSIQQNKYSIQLWNAIAESSIK</sequence>
<reference evidence="3" key="1">
    <citation type="submission" date="2012-02" db="EMBL/GenBank/DDBJ databases">
        <title>The complete genome of Echinicola vietnamensis DSM 17526.</title>
        <authorList>
            <person name="Lucas S."/>
            <person name="Copeland A."/>
            <person name="Lapidus A."/>
            <person name="Glavina del Rio T."/>
            <person name="Dalin E."/>
            <person name="Tice H."/>
            <person name="Bruce D."/>
            <person name="Goodwin L."/>
            <person name="Pitluck S."/>
            <person name="Peters L."/>
            <person name="Ovchinnikova G."/>
            <person name="Teshima H."/>
            <person name="Kyrpides N."/>
            <person name="Mavromatis K."/>
            <person name="Ivanova N."/>
            <person name="Brettin T."/>
            <person name="Detter J.C."/>
            <person name="Han C."/>
            <person name="Larimer F."/>
            <person name="Land M."/>
            <person name="Hauser L."/>
            <person name="Markowitz V."/>
            <person name="Cheng J.-F."/>
            <person name="Hugenholtz P."/>
            <person name="Woyke T."/>
            <person name="Wu D."/>
            <person name="Brambilla E."/>
            <person name="Klenk H.-P."/>
            <person name="Eisen J.A."/>
        </authorList>
    </citation>
    <scope>NUCLEOTIDE SEQUENCE [LARGE SCALE GENOMIC DNA]</scope>
    <source>
        <strain evidence="3">DSM 17526 / LMG 23754 / KMM 6221</strain>
    </source>
</reference>
<proteinExistence type="predicted"/>
<dbReference type="AlphaFoldDB" id="L0G6P9"/>
<dbReference type="Pfam" id="PF01261">
    <property type="entry name" value="AP_endonuc_2"/>
    <property type="match status" value="1"/>
</dbReference>
<gene>
    <name evidence="2" type="ordered locus">Echvi_4502</name>
</gene>
<organism evidence="2 3">
    <name type="scientific">Echinicola vietnamensis (strain DSM 17526 / LMG 23754 / KMM 6221)</name>
    <dbReference type="NCBI Taxonomy" id="926556"/>
    <lineage>
        <taxon>Bacteria</taxon>
        <taxon>Pseudomonadati</taxon>
        <taxon>Bacteroidota</taxon>
        <taxon>Cytophagia</taxon>
        <taxon>Cytophagales</taxon>
        <taxon>Cyclobacteriaceae</taxon>
        <taxon>Echinicola</taxon>
    </lineage>
</organism>
<evidence type="ECO:0000313" key="2">
    <source>
        <dbReference type="EMBL" id="AGA80676.1"/>
    </source>
</evidence>
<keyword evidence="3" id="KW-1185">Reference proteome</keyword>
<evidence type="ECO:0000259" key="1">
    <source>
        <dbReference type="Pfam" id="PF01261"/>
    </source>
</evidence>
<dbReference type="SUPFAM" id="SSF51658">
    <property type="entry name" value="Xylose isomerase-like"/>
    <property type="match status" value="1"/>
</dbReference>
<dbReference type="Proteomes" id="UP000010796">
    <property type="component" value="Chromosome"/>
</dbReference>